<comment type="caution">
    <text evidence="2">The sequence shown here is derived from an EMBL/GenBank/DDBJ whole genome shotgun (WGS) entry which is preliminary data.</text>
</comment>
<organism evidence="2 3">
    <name type="scientific">Acinetobacter haemolyticus ATCC 19194</name>
    <dbReference type="NCBI Taxonomy" id="707232"/>
    <lineage>
        <taxon>Bacteria</taxon>
        <taxon>Pseudomonadati</taxon>
        <taxon>Pseudomonadota</taxon>
        <taxon>Gammaproteobacteria</taxon>
        <taxon>Moraxellales</taxon>
        <taxon>Moraxellaceae</taxon>
        <taxon>Acinetobacter</taxon>
    </lineage>
</organism>
<evidence type="ECO:0000313" key="2">
    <source>
        <dbReference type="EMBL" id="EFF83009.1"/>
    </source>
</evidence>
<sequence length="167" mass="19397">MKKFDNYEVEKSIQSEIDLLQLILNKPNNYINDNDIKTAISSQKNIAKYSNSEYGIISLSLNTHKLYVNKYSNMTYTQFNDLRIKALSSITITLASKKNKIEELKSENNYLKINNLILIKIIYDLKSTISNLALGTNNQYVIDETNNKLKYFEKLLNHANEVVYNEK</sequence>
<evidence type="ECO:0000313" key="3">
    <source>
        <dbReference type="Proteomes" id="UP000003085"/>
    </source>
</evidence>
<dbReference type="RefSeq" id="WP_004638467.1">
    <property type="nucleotide sequence ID" value="NZ_GG770435.1"/>
</dbReference>
<dbReference type="AlphaFoldDB" id="D4XP71"/>
<accession>D4XP71</accession>
<protein>
    <submittedName>
        <fullName evidence="2">Uncharacterized protein</fullName>
    </submittedName>
</protein>
<proteinExistence type="predicted"/>
<gene>
    <name evidence="2" type="ORF">HMP0015_1513</name>
</gene>
<reference evidence="3" key="1">
    <citation type="submission" date="2010-03" db="EMBL/GenBank/DDBJ databases">
        <title>Complete sequence of Mobiluncus curtisii ATCC 43063.</title>
        <authorList>
            <person name="Muzny D."/>
            <person name="Qin X."/>
            <person name="Deng J."/>
            <person name="Jiang H."/>
            <person name="Liu Y."/>
            <person name="Qu J."/>
            <person name="Song X.-Z."/>
            <person name="Zhang L."/>
            <person name="Thornton R."/>
            <person name="Coyle M."/>
            <person name="Francisco L."/>
            <person name="Jackson L."/>
            <person name="Javaid M."/>
            <person name="Korchina V."/>
            <person name="Kovar C."/>
            <person name="Mata R."/>
            <person name="Mathew T."/>
            <person name="Ngo R."/>
            <person name="Nguyen L."/>
            <person name="Nguyen N."/>
            <person name="Okwuonu G."/>
            <person name="Ongeri F."/>
            <person name="Pham C."/>
            <person name="Simmons D."/>
            <person name="Wilczek-Boney K."/>
            <person name="Hale W."/>
            <person name="Jakkamsetti A."/>
            <person name="Pham P."/>
            <person name="Ruth R."/>
            <person name="San Lucas F."/>
            <person name="Warren J."/>
            <person name="Zhang J."/>
            <person name="Zhao Z."/>
            <person name="Zhou C."/>
            <person name="Zhu D."/>
            <person name="Lee S."/>
            <person name="Bess C."/>
            <person name="Blankenburg K."/>
            <person name="Forbes L."/>
            <person name="Fu Q."/>
            <person name="Gubbala S."/>
            <person name="Hirani K."/>
            <person name="Jayaseelan J.C."/>
            <person name="Lara F."/>
            <person name="Munidasa M."/>
            <person name="Palculict T."/>
            <person name="Patil S."/>
            <person name="Pu L.-L."/>
            <person name="Saada N."/>
            <person name="Tang L."/>
            <person name="Weissenberger G."/>
            <person name="Zhu Y."/>
            <person name="Hemphill L."/>
            <person name="Shang Y."/>
            <person name="Youmans B."/>
            <person name="Ayvaz T."/>
            <person name="Ross M."/>
            <person name="Santibanez J."/>
            <person name="Aqrawi P."/>
            <person name="Gross S."/>
            <person name="Joshi V."/>
            <person name="Fowler G."/>
            <person name="Nazareth L."/>
            <person name="Reid J."/>
            <person name="Worley K."/>
            <person name="Petrosino J."/>
            <person name="Highlander S."/>
            <person name="Gibbs R."/>
            <person name="Gibbs R."/>
        </authorList>
    </citation>
    <scope>NUCLEOTIDE SEQUENCE [LARGE SCALE GENOMIC DNA]</scope>
    <source>
        <strain evidence="3">ATCC 19194</strain>
    </source>
</reference>
<dbReference type="Proteomes" id="UP000003085">
    <property type="component" value="Unassembled WGS sequence"/>
</dbReference>
<feature type="coiled-coil region" evidence="1">
    <location>
        <begin position="87"/>
        <end position="114"/>
    </location>
</feature>
<keyword evidence="1" id="KW-0175">Coiled coil</keyword>
<name>D4XP71_ACIHA</name>
<dbReference type="EMBL" id="ADMT01000139">
    <property type="protein sequence ID" value="EFF83009.1"/>
    <property type="molecule type" value="Genomic_DNA"/>
</dbReference>
<evidence type="ECO:0000256" key="1">
    <source>
        <dbReference type="SAM" id="Coils"/>
    </source>
</evidence>
<dbReference type="HOGENOM" id="CLU_1599173_0_0_6"/>